<dbReference type="AlphaFoldDB" id="A0A368PPJ0"/>
<organism evidence="2">
    <name type="scientific">Setaria italica</name>
    <name type="common">Foxtail millet</name>
    <name type="synonym">Panicum italicum</name>
    <dbReference type="NCBI Taxonomy" id="4555"/>
    <lineage>
        <taxon>Eukaryota</taxon>
        <taxon>Viridiplantae</taxon>
        <taxon>Streptophyta</taxon>
        <taxon>Embryophyta</taxon>
        <taxon>Tracheophyta</taxon>
        <taxon>Spermatophyta</taxon>
        <taxon>Magnoliopsida</taxon>
        <taxon>Liliopsida</taxon>
        <taxon>Poales</taxon>
        <taxon>Poaceae</taxon>
        <taxon>PACMAD clade</taxon>
        <taxon>Panicoideae</taxon>
        <taxon>Panicodae</taxon>
        <taxon>Paniceae</taxon>
        <taxon>Cenchrinae</taxon>
        <taxon>Setaria</taxon>
    </lineage>
</organism>
<dbReference type="EMBL" id="CM003528">
    <property type="protein sequence ID" value="RCV07559.1"/>
    <property type="molecule type" value="Genomic_DNA"/>
</dbReference>
<evidence type="ECO:0000256" key="1">
    <source>
        <dbReference type="SAM" id="Phobius"/>
    </source>
</evidence>
<keyword evidence="1" id="KW-0812">Transmembrane</keyword>
<sequence length="77" mass="9433">MSFRASLDGERPASIPVLHYNSFLLLLPWMLWKHRNDLVFQRCAQRFWSACRDEARLWRERFRIEDRAITDSWCTLF</sequence>
<dbReference type="OrthoDB" id="693277at2759"/>
<keyword evidence="1" id="KW-0472">Membrane</keyword>
<accession>A0A368PPJ0</accession>
<keyword evidence="1" id="KW-1133">Transmembrane helix</keyword>
<reference evidence="2" key="1">
    <citation type="journal article" date="2012" name="Nat. Biotechnol.">
        <title>Reference genome sequence of the model plant Setaria.</title>
        <authorList>
            <person name="Bennetzen J.L."/>
            <person name="Schmutz J."/>
            <person name="Wang H."/>
            <person name="Percifield R."/>
            <person name="Hawkins J."/>
            <person name="Pontaroli A.C."/>
            <person name="Estep M."/>
            <person name="Feng L."/>
            <person name="Vaughn J.N."/>
            <person name="Grimwood J."/>
            <person name="Jenkins J."/>
            <person name="Barry K."/>
            <person name="Lindquist E."/>
            <person name="Hellsten U."/>
            <person name="Deshpande S."/>
            <person name="Wang X."/>
            <person name="Wu X."/>
            <person name="Mitros T."/>
            <person name="Triplett J."/>
            <person name="Yang X."/>
            <person name="Ye C.Y."/>
            <person name="Mauro-Herrera M."/>
            <person name="Wang L."/>
            <person name="Li P."/>
            <person name="Sharma M."/>
            <person name="Sharma R."/>
            <person name="Ronald P.C."/>
            <person name="Panaud O."/>
            <person name="Kellogg E.A."/>
            <person name="Brutnell T.P."/>
            <person name="Doust A.N."/>
            <person name="Tuskan G.A."/>
            <person name="Rokhsar D."/>
            <person name="Devos K.M."/>
        </authorList>
    </citation>
    <scope>NUCLEOTIDE SEQUENCE [LARGE SCALE GENOMIC DNA]</scope>
    <source>
        <strain evidence="2">Yugu1</strain>
    </source>
</reference>
<feature type="transmembrane region" description="Helical" evidence="1">
    <location>
        <begin position="12"/>
        <end position="32"/>
    </location>
</feature>
<evidence type="ECO:0000313" key="2">
    <source>
        <dbReference type="EMBL" id="RCV07559.1"/>
    </source>
</evidence>
<gene>
    <name evidence="2" type="ORF">SETIT_1G254400v2</name>
</gene>
<proteinExistence type="predicted"/>
<name>A0A368PPJ0_SETIT</name>
<reference evidence="2" key="2">
    <citation type="submission" date="2015-07" db="EMBL/GenBank/DDBJ databases">
        <authorList>
            <person name="Noorani M."/>
        </authorList>
    </citation>
    <scope>NUCLEOTIDE SEQUENCE</scope>
    <source>
        <strain evidence="2">Yugu1</strain>
    </source>
</reference>
<protein>
    <submittedName>
        <fullName evidence="2">Uncharacterized protein</fullName>
    </submittedName>
</protein>